<accession>A0A244CQL7</accession>
<dbReference type="PANTHER" id="PTHR14226:SF29">
    <property type="entry name" value="NEUROPATHY TARGET ESTERASE SWS"/>
    <property type="match status" value="1"/>
</dbReference>
<dbReference type="AlphaFoldDB" id="A0A244CQL7"/>
<dbReference type="GO" id="GO:0016787">
    <property type="term" value="F:hydrolase activity"/>
    <property type="evidence" value="ECO:0007669"/>
    <property type="project" value="UniProtKB-UniRule"/>
</dbReference>
<evidence type="ECO:0000259" key="5">
    <source>
        <dbReference type="PROSITE" id="PS51635"/>
    </source>
</evidence>
<sequence>MFRIISVISFLLIFSIELAAQERLKVGLVLGGGGAKGSAHVGVLKELEQLNIPIDYIAGTSIGAYVGGMYALGYSPAQIEQVMLDSNWDEGYSDTIPRNSLNVRNKQHRDTYNLPLRLGIEEQQLKIPKGLLAGQNVNRLLRSSTNLVRSFDSFDDLAIPFRAIATDLVTSHAVIISSGSIIDAMQASAAVPGVVQPIELEGKTLVDGGIANNLPIDVVKAMGADVVIAVDIGSSLAQKEHIQNSVDVLMQLSTILTRASTEHQLLKMTPEDILIRPDVGALSTTDWAVLPLALERGQQAAIEKKSQLSQLSMEEAQYLTLKQQAFERSEVWFASMNRPLVAIELNNQSSVHNDLILREFAIKQSALVTERDVQDAIDRVYGLDAFETVDATFKETPTGRILLLNTQAKSWGPNFLDVGASYQDDFQSDSVLSLDIAYTKSGLNQLGAQWRNQLSLGYEKALKSEFYQPLNSTEDFYGIASIGYLKEERRLKNSESIYVDLQKTSLLGQVAAGYYFNNDWVVEVGFAAESGELRNQDWAKQVSDYNQQGYYLSLNFDDLNSINFPTDGNKFAFTVHQRQEEYDDYFAPIEDADSLQLTVDWRGAMTLNNHALVGAASFSTIDKRGEFTANVTELGGFLNLSGYGKNTLIGAHKAFAAVIYQYDVGRDILNLSNYPLYSGLSVEAGNVWSLAEQIDLDDLLLSGSVYLGTDTGAGPIALGVGFAKGGETSVFISLGKNWW</sequence>
<dbReference type="SUPFAM" id="SSF52151">
    <property type="entry name" value="FabD/lysophospholipase-like"/>
    <property type="match status" value="1"/>
</dbReference>
<keyword evidence="7" id="KW-1185">Reference proteome</keyword>
<dbReference type="InterPro" id="IPR016035">
    <property type="entry name" value="Acyl_Trfase/lysoPLipase"/>
</dbReference>
<feature type="short sequence motif" description="DGA/G" evidence="4">
    <location>
        <begin position="207"/>
        <end position="209"/>
    </location>
</feature>
<organism evidence="6 7">
    <name type="scientific">Pseudoalteromonas ulvae</name>
    <dbReference type="NCBI Taxonomy" id="107327"/>
    <lineage>
        <taxon>Bacteria</taxon>
        <taxon>Pseudomonadati</taxon>
        <taxon>Pseudomonadota</taxon>
        <taxon>Gammaproteobacteria</taxon>
        <taxon>Alteromonadales</taxon>
        <taxon>Pseudoalteromonadaceae</taxon>
        <taxon>Pseudoalteromonas</taxon>
    </lineage>
</organism>
<keyword evidence="1 4" id="KW-0378">Hydrolase</keyword>
<gene>
    <name evidence="6" type="ORF">B1199_12590</name>
</gene>
<evidence type="ECO:0000256" key="1">
    <source>
        <dbReference type="ARBA" id="ARBA00022801"/>
    </source>
</evidence>
<keyword evidence="3 4" id="KW-0443">Lipid metabolism</keyword>
<feature type="short sequence motif" description="GXGXXG" evidence="4">
    <location>
        <begin position="32"/>
        <end position="37"/>
    </location>
</feature>
<dbReference type="EMBL" id="MWPV01000003">
    <property type="protein sequence ID" value="OUL57920.1"/>
    <property type="molecule type" value="Genomic_DNA"/>
</dbReference>
<reference evidence="6 7" key="1">
    <citation type="submission" date="2017-02" db="EMBL/GenBank/DDBJ databases">
        <title>Pseudoalteromonas ulvae TC14 Genome.</title>
        <authorList>
            <person name="Molmeret M."/>
        </authorList>
    </citation>
    <scope>NUCLEOTIDE SEQUENCE [LARGE SCALE GENOMIC DNA]</scope>
    <source>
        <strain evidence="6">TC14</strain>
    </source>
</reference>
<feature type="short sequence motif" description="GXSXG" evidence="4">
    <location>
        <begin position="59"/>
        <end position="63"/>
    </location>
</feature>
<evidence type="ECO:0000256" key="2">
    <source>
        <dbReference type="ARBA" id="ARBA00022963"/>
    </source>
</evidence>
<dbReference type="Proteomes" id="UP000194841">
    <property type="component" value="Unassembled WGS sequence"/>
</dbReference>
<evidence type="ECO:0000256" key="3">
    <source>
        <dbReference type="ARBA" id="ARBA00023098"/>
    </source>
</evidence>
<dbReference type="CDD" id="cd07205">
    <property type="entry name" value="Pat_PNPLA6_PNPLA7_NTE1_like"/>
    <property type="match status" value="1"/>
</dbReference>
<dbReference type="InterPro" id="IPR050301">
    <property type="entry name" value="NTE"/>
</dbReference>
<dbReference type="Pfam" id="PF01734">
    <property type="entry name" value="Patatin"/>
    <property type="match status" value="1"/>
</dbReference>
<dbReference type="InterPro" id="IPR002641">
    <property type="entry name" value="PNPLA_dom"/>
</dbReference>
<feature type="active site" description="Nucleophile" evidence="4">
    <location>
        <position position="61"/>
    </location>
</feature>
<name>A0A244CQL7_PSEDV</name>
<dbReference type="OrthoDB" id="5290098at2"/>
<dbReference type="PROSITE" id="PS51635">
    <property type="entry name" value="PNPLA"/>
    <property type="match status" value="1"/>
</dbReference>
<feature type="active site" description="Proton acceptor" evidence="4">
    <location>
        <position position="207"/>
    </location>
</feature>
<evidence type="ECO:0000256" key="4">
    <source>
        <dbReference type="PROSITE-ProRule" id="PRU01161"/>
    </source>
</evidence>
<dbReference type="Gene3D" id="3.40.1090.10">
    <property type="entry name" value="Cytosolic phospholipase A2 catalytic domain"/>
    <property type="match status" value="2"/>
</dbReference>
<dbReference type="Gene3D" id="3.10.20.310">
    <property type="entry name" value="membrane protein fhac"/>
    <property type="match status" value="1"/>
</dbReference>
<dbReference type="PANTHER" id="PTHR14226">
    <property type="entry name" value="NEUROPATHY TARGET ESTERASE/SWISS CHEESE D.MELANOGASTER"/>
    <property type="match status" value="1"/>
</dbReference>
<dbReference type="GO" id="GO:0016042">
    <property type="term" value="P:lipid catabolic process"/>
    <property type="evidence" value="ECO:0007669"/>
    <property type="project" value="UniProtKB-UniRule"/>
</dbReference>
<proteinExistence type="predicted"/>
<comment type="caution">
    <text evidence="6">The sequence shown here is derived from an EMBL/GenBank/DDBJ whole genome shotgun (WGS) entry which is preliminary data.</text>
</comment>
<evidence type="ECO:0000313" key="6">
    <source>
        <dbReference type="EMBL" id="OUL57920.1"/>
    </source>
</evidence>
<protein>
    <submittedName>
        <fullName evidence="6">Patatin</fullName>
    </submittedName>
</protein>
<feature type="domain" description="PNPLA" evidence="5">
    <location>
        <begin position="28"/>
        <end position="220"/>
    </location>
</feature>
<keyword evidence="2 4" id="KW-0442">Lipid degradation</keyword>
<dbReference type="RefSeq" id="WP_086744507.1">
    <property type="nucleotide sequence ID" value="NZ_MWPV01000003.1"/>
</dbReference>
<evidence type="ECO:0000313" key="7">
    <source>
        <dbReference type="Proteomes" id="UP000194841"/>
    </source>
</evidence>